<dbReference type="InterPro" id="IPR000160">
    <property type="entry name" value="GGDEF_dom"/>
</dbReference>
<dbReference type="InterPro" id="IPR029787">
    <property type="entry name" value="Nucleotide_cyclase"/>
</dbReference>
<evidence type="ECO:0000259" key="7">
    <source>
        <dbReference type="PROSITE" id="PS50887"/>
    </source>
</evidence>
<dbReference type="PANTHER" id="PTHR46663:SF2">
    <property type="entry name" value="GGDEF DOMAIN-CONTAINING PROTEIN"/>
    <property type="match status" value="1"/>
</dbReference>
<dbReference type="Proteomes" id="UP000184608">
    <property type="component" value="Unassembled WGS sequence"/>
</dbReference>
<dbReference type="Pfam" id="PF00990">
    <property type="entry name" value="GGDEF"/>
    <property type="match status" value="1"/>
</dbReference>
<evidence type="ECO:0000256" key="3">
    <source>
        <dbReference type="ARBA" id="ARBA00022989"/>
    </source>
</evidence>
<dbReference type="Gene3D" id="3.30.450.350">
    <property type="entry name" value="CHASE domain"/>
    <property type="match status" value="1"/>
</dbReference>
<dbReference type="GO" id="GO:0052621">
    <property type="term" value="F:diguanylate cyclase activity"/>
    <property type="evidence" value="ECO:0007669"/>
    <property type="project" value="UniProtKB-EC"/>
</dbReference>
<protein>
    <submittedName>
        <fullName evidence="8">Diguanylate cyclase DosC</fullName>
        <ecNumber evidence="8">2.7.7.65</ecNumber>
    </submittedName>
</protein>
<dbReference type="InterPro" id="IPR043128">
    <property type="entry name" value="Rev_trsase/Diguanyl_cyclase"/>
</dbReference>
<comment type="subcellular location">
    <subcellularLocation>
        <location evidence="1">Membrane</location>
    </subcellularLocation>
</comment>
<accession>A0A1M5ZNW3</accession>
<dbReference type="Pfam" id="PF03924">
    <property type="entry name" value="CHASE"/>
    <property type="match status" value="1"/>
</dbReference>
<dbReference type="NCBIfam" id="TIGR00254">
    <property type="entry name" value="GGDEF"/>
    <property type="match status" value="1"/>
</dbReference>
<dbReference type="InterPro" id="IPR042240">
    <property type="entry name" value="CHASE_sf"/>
</dbReference>
<dbReference type="EMBL" id="FQXZ01000035">
    <property type="protein sequence ID" value="SHI26085.1"/>
    <property type="molecule type" value="Genomic_DNA"/>
</dbReference>
<dbReference type="PROSITE" id="PS50839">
    <property type="entry name" value="CHASE"/>
    <property type="match status" value="1"/>
</dbReference>
<evidence type="ECO:0000256" key="2">
    <source>
        <dbReference type="ARBA" id="ARBA00022692"/>
    </source>
</evidence>
<dbReference type="STRING" id="1216006.VA7868_03018"/>
<organism evidence="8 9">
    <name type="scientific">Vibrio aerogenes CECT 7868</name>
    <dbReference type="NCBI Taxonomy" id="1216006"/>
    <lineage>
        <taxon>Bacteria</taxon>
        <taxon>Pseudomonadati</taxon>
        <taxon>Pseudomonadota</taxon>
        <taxon>Gammaproteobacteria</taxon>
        <taxon>Vibrionales</taxon>
        <taxon>Vibrionaceae</taxon>
        <taxon>Vibrio</taxon>
    </lineage>
</organism>
<dbReference type="SMART" id="SM00267">
    <property type="entry name" value="GGDEF"/>
    <property type="match status" value="1"/>
</dbReference>
<feature type="domain" description="GGDEF" evidence="7">
    <location>
        <begin position="210"/>
        <end position="341"/>
    </location>
</feature>
<feature type="transmembrane region" description="Helical" evidence="5">
    <location>
        <begin position="151"/>
        <end position="171"/>
    </location>
</feature>
<keyword evidence="2 5" id="KW-0812">Transmembrane</keyword>
<keyword evidence="3 5" id="KW-1133">Transmembrane helix</keyword>
<evidence type="ECO:0000256" key="4">
    <source>
        <dbReference type="ARBA" id="ARBA00023136"/>
    </source>
</evidence>
<dbReference type="SMART" id="SM01079">
    <property type="entry name" value="CHASE"/>
    <property type="match status" value="1"/>
</dbReference>
<dbReference type="GO" id="GO:0007165">
    <property type="term" value="P:signal transduction"/>
    <property type="evidence" value="ECO:0007669"/>
    <property type="project" value="UniProtKB-ARBA"/>
</dbReference>
<dbReference type="PANTHER" id="PTHR46663">
    <property type="entry name" value="DIGUANYLATE CYCLASE DGCT-RELATED"/>
    <property type="match status" value="1"/>
</dbReference>
<evidence type="ECO:0000256" key="5">
    <source>
        <dbReference type="SAM" id="Phobius"/>
    </source>
</evidence>
<evidence type="ECO:0000256" key="1">
    <source>
        <dbReference type="ARBA" id="ARBA00004370"/>
    </source>
</evidence>
<keyword evidence="8" id="KW-0808">Transferase</keyword>
<keyword evidence="4 5" id="KW-0472">Membrane</keyword>
<dbReference type="GO" id="GO:0016020">
    <property type="term" value="C:membrane"/>
    <property type="evidence" value="ECO:0007669"/>
    <property type="project" value="UniProtKB-SubCell"/>
</dbReference>
<gene>
    <name evidence="8" type="primary">dosC_1</name>
    <name evidence="8" type="ORF">VA7868_03018</name>
</gene>
<dbReference type="SUPFAM" id="SSF55073">
    <property type="entry name" value="Nucleotide cyclase"/>
    <property type="match status" value="1"/>
</dbReference>
<dbReference type="EC" id="2.7.7.65" evidence="8"/>
<evidence type="ECO:0000313" key="8">
    <source>
        <dbReference type="EMBL" id="SHI26085.1"/>
    </source>
</evidence>
<evidence type="ECO:0000313" key="9">
    <source>
        <dbReference type="Proteomes" id="UP000184608"/>
    </source>
</evidence>
<dbReference type="InterPro" id="IPR006189">
    <property type="entry name" value="CHASE_dom"/>
</dbReference>
<dbReference type="PROSITE" id="PS50887">
    <property type="entry name" value="GGDEF"/>
    <property type="match status" value="1"/>
</dbReference>
<dbReference type="InterPro" id="IPR052163">
    <property type="entry name" value="DGC-Regulatory_Protein"/>
</dbReference>
<dbReference type="CDD" id="cd01949">
    <property type="entry name" value="GGDEF"/>
    <property type="match status" value="1"/>
</dbReference>
<dbReference type="AlphaFoldDB" id="A0A1M5ZNW3"/>
<reference evidence="8 9" key="1">
    <citation type="submission" date="2016-11" db="EMBL/GenBank/DDBJ databases">
        <authorList>
            <person name="Jaros S."/>
            <person name="Januszkiewicz K."/>
            <person name="Wedrychowicz H."/>
        </authorList>
    </citation>
    <scope>NUCLEOTIDE SEQUENCE [LARGE SCALE GENOMIC DNA]</scope>
    <source>
        <strain evidence="8 9">CECT 7868</strain>
    </source>
</reference>
<proteinExistence type="predicted"/>
<keyword evidence="9" id="KW-1185">Reference proteome</keyword>
<keyword evidence="8" id="KW-0548">Nucleotidyltransferase</keyword>
<name>A0A1M5ZNW3_9VIBR</name>
<feature type="domain" description="CHASE" evidence="6">
    <location>
        <begin position="1"/>
        <end position="87"/>
    </location>
</feature>
<evidence type="ECO:0000259" key="6">
    <source>
        <dbReference type="PROSITE" id="PS50839"/>
    </source>
</evidence>
<dbReference type="Gene3D" id="3.30.70.270">
    <property type="match status" value="1"/>
</dbReference>
<sequence length="341" mass="39122">MYPLKGNEKAVGLDFRTVPAQYKTVQMARETKQVVIAGPLELVQGGRGLIARYPIFTDLPYNNNYWGGLSVVINYDRLIETSGLHQLQGVEVAIVADTHDGMGERVIEGDASVLTQFDMSYPIYLPNDAWTLFARYQNLSDIESISRFRHVFVSLGIVTFVAGYILMMFFISNYLRAHNLSLHDELTQLPNRRYLFSELNLLMARKGAWVEFTVLNIDLNKFKEINDSLGHEAGDQVLKHMALSLQKCLRTTDFISRVGGDEFIIVLRRTSKKEDVELIIRKIHLFLESRPLHWNNDKIWLSLSIGFHIFKGKADPKLIQEILSIADKKMYEDKTLKHTEL</sequence>